<comment type="caution">
    <text evidence="2">Lacks conserved residue(s) required for the propagation of feature annotation.</text>
</comment>
<keyword evidence="3" id="KW-0732">Signal</keyword>
<keyword evidence="1" id="KW-1015">Disulfide bond</keyword>
<dbReference type="SUPFAM" id="SSF49854">
    <property type="entry name" value="Spermadhesin, CUB domain"/>
    <property type="match status" value="1"/>
</dbReference>
<organism evidence="5 6">
    <name type="scientific">Ranatra chinensis</name>
    <dbReference type="NCBI Taxonomy" id="642074"/>
    <lineage>
        <taxon>Eukaryota</taxon>
        <taxon>Metazoa</taxon>
        <taxon>Ecdysozoa</taxon>
        <taxon>Arthropoda</taxon>
        <taxon>Hexapoda</taxon>
        <taxon>Insecta</taxon>
        <taxon>Pterygota</taxon>
        <taxon>Neoptera</taxon>
        <taxon>Paraneoptera</taxon>
        <taxon>Hemiptera</taxon>
        <taxon>Heteroptera</taxon>
        <taxon>Panheteroptera</taxon>
        <taxon>Nepomorpha</taxon>
        <taxon>Nepidae</taxon>
        <taxon>Ranatrinae</taxon>
        <taxon>Ranatra</taxon>
    </lineage>
</organism>
<dbReference type="EMBL" id="JBFDAA010000001">
    <property type="protein sequence ID" value="KAL1140504.1"/>
    <property type="molecule type" value="Genomic_DNA"/>
</dbReference>
<accession>A0ABD0ZKC6</accession>
<evidence type="ECO:0000256" key="1">
    <source>
        <dbReference type="ARBA" id="ARBA00023157"/>
    </source>
</evidence>
<dbReference type="AlphaFoldDB" id="A0ABD0ZKC6"/>
<keyword evidence="6" id="KW-1185">Reference proteome</keyword>
<reference evidence="5 6" key="1">
    <citation type="submission" date="2024-07" db="EMBL/GenBank/DDBJ databases">
        <title>Chromosome-level genome assembly of the water stick insect Ranatra chinensis (Heteroptera: Nepidae).</title>
        <authorList>
            <person name="Liu X."/>
        </authorList>
    </citation>
    <scope>NUCLEOTIDE SEQUENCE [LARGE SCALE GENOMIC DNA]</scope>
    <source>
        <strain evidence="5">Cailab_2021Rc</strain>
        <tissue evidence="5">Muscle</tissue>
    </source>
</reference>
<name>A0ABD0ZKC6_9HEMI</name>
<sequence length="185" mass="20226">MATLAGVLLLLVVTTSGAEDSPCGGTLTEDRGYFHTPNFPGPFAVPASCRWIIDSSARPQGVAIVLYLTQLYVSAGLTFKEFGYYEPDSPLQLDGRLLYSVNENNVVSGQWLWTKTNYLVVELELDRLEGNQLRVLDDLLDVFGFNITYEFVEVEDSETPPVKNDSCSAVGCSLAGNCYAAADYS</sequence>
<gene>
    <name evidence="5" type="ORF">AAG570_000434</name>
</gene>
<evidence type="ECO:0000259" key="4">
    <source>
        <dbReference type="PROSITE" id="PS01180"/>
    </source>
</evidence>
<evidence type="ECO:0000256" key="3">
    <source>
        <dbReference type="SAM" id="SignalP"/>
    </source>
</evidence>
<dbReference type="InterPro" id="IPR035914">
    <property type="entry name" value="Sperma_CUB_dom_sf"/>
</dbReference>
<feature type="domain" description="CUB" evidence="4">
    <location>
        <begin position="23"/>
        <end position="152"/>
    </location>
</feature>
<dbReference type="Gene3D" id="2.60.120.290">
    <property type="entry name" value="Spermadhesin, CUB domain"/>
    <property type="match status" value="1"/>
</dbReference>
<evidence type="ECO:0000256" key="2">
    <source>
        <dbReference type="PROSITE-ProRule" id="PRU00059"/>
    </source>
</evidence>
<comment type="caution">
    <text evidence="5">The sequence shown here is derived from an EMBL/GenBank/DDBJ whole genome shotgun (WGS) entry which is preliminary data.</text>
</comment>
<dbReference type="InterPro" id="IPR000859">
    <property type="entry name" value="CUB_dom"/>
</dbReference>
<protein>
    <recommendedName>
        <fullName evidence="4">CUB domain-containing protein</fullName>
    </recommendedName>
</protein>
<feature type="chain" id="PRO_5044801457" description="CUB domain-containing protein" evidence="3">
    <location>
        <begin position="19"/>
        <end position="185"/>
    </location>
</feature>
<proteinExistence type="predicted"/>
<evidence type="ECO:0000313" key="6">
    <source>
        <dbReference type="Proteomes" id="UP001558652"/>
    </source>
</evidence>
<dbReference type="Proteomes" id="UP001558652">
    <property type="component" value="Unassembled WGS sequence"/>
</dbReference>
<evidence type="ECO:0000313" key="5">
    <source>
        <dbReference type="EMBL" id="KAL1140504.1"/>
    </source>
</evidence>
<dbReference type="PROSITE" id="PS01180">
    <property type="entry name" value="CUB"/>
    <property type="match status" value="1"/>
</dbReference>
<feature type="signal peptide" evidence="3">
    <location>
        <begin position="1"/>
        <end position="18"/>
    </location>
</feature>